<evidence type="ECO:0000313" key="2">
    <source>
        <dbReference type="EMBL" id="RVT50643.1"/>
    </source>
</evidence>
<comment type="caution">
    <text evidence="2">The sequence shown here is derived from an EMBL/GenBank/DDBJ whole genome shotgun (WGS) entry which is preliminary data.</text>
</comment>
<keyword evidence="1" id="KW-0812">Transmembrane</keyword>
<dbReference type="EMBL" id="SACT01000005">
    <property type="protein sequence ID" value="RVT50643.1"/>
    <property type="molecule type" value="Genomic_DNA"/>
</dbReference>
<sequence length="149" mass="16453">MVASLFPSRTVPELLPWYPQIKMAHISLVVASGMLFAWRGAMVLAGRTWVMGRHWRMFSYVIDTGLLAAGATLWATLSLNPLMHLWLGAKLCLLLVYVVLGSMALKRVRTRVVQQTCLVAALAVYGFMASVAYMHDPLGLLLPWVSHGG</sequence>
<name>A0A437JU00_9BURK</name>
<evidence type="ECO:0000256" key="1">
    <source>
        <dbReference type="SAM" id="Phobius"/>
    </source>
</evidence>
<dbReference type="AlphaFoldDB" id="A0A437JU00"/>
<feature type="transmembrane region" description="Helical" evidence="1">
    <location>
        <begin position="23"/>
        <end position="45"/>
    </location>
</feature>
<keyword evidence="1" id="KW-0472">Membrane</keyword>
<proteinExistence type="predicted"/>
<reference evidence="2 3" key="1">
    <citation type="submission" date="2019-01" db="EMBL/GenBank/DDBJ databases">
        <authorList>
            <person name="Chen W.-M."/>
        </authorList>
    </citation>
    <scope>NUCLEOTIDE SEQUENCE [LARGE SCALE GENOMIC DNA]</scope>
    <source>
        <strain evidence="2 3">ICH-3</strain>
    </source>
</reference>
<feature type="transmembrane region" description="Helical" evidence="1">
    <location>
        <begin position="83"/>
        <end position="105"/>
    </location>
</feature>
<dbReference type="PANTHER" id="PTHR39594">
    <property type="entry name" value="PROTEIN YCHQ"/>
    <property type="match status" value="1"/>
</dbReference>
<dbReference type="GO" id="GO:0005886">
    <property type="term" value="C:plasma membrane"/>
    <property type="evidence" value="ECO:0007669"/>
    <property type="project" value="TreeGrafter"/>
</dbReference>
<keyword evidence="3" id="KW-1185">Reference proteome</keyword>
<dbReference type="InterPro" id="IPR007360">
    <property type="entry name" value="SirB"/>
</dbReference>
<keyword evidence="1" id="KW-1133">Transmembrane helix</keyword>
<dbReference type="Pfam" id="PF04247">
    <property type="entry name" value="SirB"/>
    <property type="match status" value="1"/>
</dbReference>
<protein>
    <submittedName>
        <fullName evidence="2">Regulator SirB</fullName>
    </submittedName>
</protein>
<feature type="transmembrane region" description="Helical" evidence="1">
    <location>
        <begin position="57"/>
        <end position="77"/>
    </location>
</feature>
<accession>A0A437JU00</accession>
<feature type="transmembrane region" description="Helical" evidence="1">
    <location>
        <begin position="117"/>
        <end position="135"/>
    </location>
</feature>
<dbReference type="OrthoDB" id="8904823at2"/>
<organism evidence="2 3">
    <name type="scientific">Rubrivivax albus</name>
    <dbReference type="NCBI Taxonomy" id="2499835"/>
    <lineage>
        <taxon>Bacteria</taxon>
        <taxon>Pseudomonadati</taxon>
        <taxon>Pseudomonadota</taxon>
        <taxon>Betaproteobacteria</taxon>
        <taxon>Burkholderiales</taxon>
        <taxon>Sphaerotilaceae</taxon>
        <taxon>Rubrivivax</taxon>
    </lineage>
</organism>
<dbReference type="PANTHER" id="PTHR39594:SF1">
    <property type="entry name" value="PROTEIN YCHQ"/>
    <property type="match status" value="1"/>
</dbReference>
<dbReference type="Proteomes" id="UP000288178">
    <property type="component" value="Unassembled WGS sequence"/>
</dbReference>
<evidence type="ECO:0000313" key="3">
    <source>
        <dbReference type="Proteomes" id="UP000288178"/>
    </source>
</evidence>
<gene>
    <name evidence="2" type="ORF">ENE75_16150</name>
</gene>